<dbReference type="GO" id="GO:0042910">
    <property type="term" value="F:xenobiotic transmembrane transporter activity"/>
    <property type="evidence" value="ECO:0007669"/>
    <property type="project" value="TreeGrafter"/>
</dbReference>
<dbReference type="SUPFAM" id="SSF82693">
    <property type="entry name" value="Multidrug efflux transporter AcrB pore domain, PN1, PN2, PC1 and PC2 subdomains"/>
    <property type="match status" value="2"/>
</dbReference>
<keyword evidence="4" id="KW-1003">Cell membrane</keyword>
<dbReference type="Gene3D" id="3.30.2090.10">
    <property type="entry name" value="Multidrug efflux transporter AcrB TolC docking domain, DN and DC subdomains"/>
    <property type="match status" value="2"/>
</dbReference>
<evidence type="ECO:0000313" key="10">
    <source>
        <dbReference type="Proteomes" id="UP000324233"/>
    </source>
</evidence>
<dbReference type="InterPro" id="IPR004763">
    <property type="entry name" value="CusA-like"/>
</dbReference>
<evidence type="ECO:0000256" key="4">
    <source>
        <dbReference type="ARBA" id="ARBA00022475"/>
    </source>
</evidence>
<evidence type="ECO:0000256" key="5">
    <source>
        <dbReference type="ARBA" id="ARBA00022692"/>
    </source>
</evidence>
<dbReference type="PANTHER" id="PTHR32063:SF12">
    <property type="entry name" value="CATION EFFLUX SYSTEM PROTEIN"/>
    <property type="match status" value="1"/>
</dbReference>
<dbReference type="GO" id="GO:0005886">
    <property type="term" value="C:plasma membrane"/>
    <property type="evidence" value="ECO:0007669"/>
    <property type="project" value="UniProtKB-SubCell"/>
</dbReference>
<reference evidence="9 10" key="1">
    <citation type="submission" date="2019-08" db="EMBL/GenBank/DDBJ databases">
        <title>Deep-cultivation of Planctomycetes and their phenomic and genomic characterization uncovers novel biology.</title>
        <authorList>
            <person name="Wiegand S."/>
            <person name="Jogler M."/>
            <person name="Boedeker C."/>
            <person name="Pinto D."/>
            <person name="Vollmers J."/>
            <person name="Rivas-Marin E."/>
            <person name="Kohn T."/>
            <person name="Peeters S.H."/>
            <person name="Heuer A."/>
            <person name="Rast P."/>
            <person name="Oberbeckmann S."/>
            <person name="Bunk B."/>
            <person name="Jeske O."/>
            <person name="Meyerdierks A."/>
            <person name="Storesund J.E."/>
            <person name="Kallscheuer N."/>
            <person name="Luecker S."/>
            <person name="Lage O.M."/>
            <person name="Pohl T."/>
            <person name="Merkel B.J."/>
            <person name="Hornburger P."/>
            <person name="Mueller R.-W."/>
            <person name="Bruemmer F."/>
            <person name="Labrenz M."/>
            <person name="Spormann A.M."/>
            <person name="Op den Camp H."/>
            <person name="Overmann J."/>
            <person name="Amann R."/>
            <person name="Jetten M.S.M."/>
            <person name="Mascher T."/>
            <person name="Medema M.H."/>
            <person name="Devos D.P."/>
            <person name="Kaster A.-K."/>
            <person name="Ovreas L."/>
            <person name="Rohde M."/>
            <person name="Galperin M.Y."/>
            <person name="Jogler C."/>
        </authorList>
    </citation>
    <scope>NUCLEOTIDE SEQUENCE [LARGE SCALE GENOMIC DNA]</scope>
    <source>
        <strain evidence="9 10">OJF2</strain>
    </source>
</reference>
<dbReference type="PRINTS" id="PR00702">
    <property type="entry name" value="ACRIFLAVINRP"/>
</dbReference>
<dbReference type="Gene3D" id="1.20.1640.10">
    <property type="entry name" value="Multidrug efflux transporter AcrB transmembrane domain"/>
    <property type="match status" value="2"/>
</dbReference>
<feature type="transmembrane region" description="Helical" evidence="8">
    <location>
        <begin position="929"/>
        <end position="946"/>
    </location>
</feature>
<feature type="transmembrane region" description="Helical" evidence="8">
    <location>
        <begin position="1001"/>
        <end position="1020"/>
    </location>
</feature>
<sequence length="1095" mass="119600">MVHAIISWSLSNRLIVILGVLALVGIGVHSARNLNVEAYPDPTPPLVEIIAQNTGAGPEEMERLVAVPLETALNGMPGLEDLRSTSISGLTDIKCQFAYGTNPWSARQEVINRISDVDLPAGVRPRLSPWSPTGEIVRYVLEGPGYTLNQLKSVQDWVLNRELRRVPGVIDVTGYGGTIKQYQVLIDPRLLHQYNVTLADVEDAINRSNANVGGDLLTMGGQSHNVRALGLLGEGVDPLDPSNIEQAFHIEADKLEDIQNVVITSRGGEPIYVRQVAKVEIGHRPRLGKAGRTLKEKDGVPGWHDEDDVVEGIVLMRKYEKSLVVANAVGEKLKEIERRHLLPRGMSLRVFNQRADLVEVTTHNVLHNLVVGMALVGTVLFVFLGDLTSAAIVALVIPLALLFSISVLYVQGESANLLSIGAVDFGIIVDSSVIIVENIYRHITAHGVDRRRPLIERIAEASHEIERALFFSTMIIVCAFLPLFAMTGPEGALFGPMAKTYAFAICGALTIAVTLAPVLCSFFFKNKLEEKDTIVDRALKAVYLKSLVLVLRHRIASLLLLGGMLAVTAAIIPTLGGEFMPQLEEGNLWIRAILPRTVSLEDASRMAPRLREVIASVPEIRGVMSHIGRPDDGTDVTSFFNVEFNAPLRPMEEWRPGMTRERIQDELSEKFRAFPGLDFNFSQLIRDNVEEALSGVKGANSIKLFGSDLRRLEEYAQKVMGILRGVPGIENVGMFHIIGQPNLIVRIDRRACARYGVNVADVESVVQVAVGGRAFSQMVEGEKLFDIVLRLPLEMRDDPTVISRLPIEIPPSGDGRSPGRIPLSQLATISAHEPGASYIYRENNQRYIPIKFGVRGVDLATAIGEAQRRVNDPKAGVHLPEDEGYRLEWSGEFAQMEEANQRLLWIVPISIGLIMVLLYTAFKSLKDALLVILNVLTATMGGVWSLKLTGMPFSISAAVGFVSIFGVAVQNGVLLISYFNQMRYAGLPVREAVIRGAELRLRPVVMTSLTAVLGLLPAAMANSIGSQAQKPLAVVVVGGMLVNMLLTQFLMPVLYTYFPGRRGSSGDPAELVEGSAIDETLLAEADGDGNGGYRP</sequence>
<evidence type="ECO:0000256" key="2">
    <source>
        <dbReference type="ARBA" id="ARBA00010942"/>
    </source>
</evidence>
<dbReference type="InterPro" id="IPR001036">
    <property type="entry name" value="Acrflvin-R"/>
</dbReference>
<dbReference type="KEGG" id="agv:OJF2_60920"/>
<keyword evidence="10" id="KW-1185">Reference proteome</keyword>
<keyword evidence="5 8" id="KW-0812">Transmembrane</keyword>
<dbReference type="AlphaFoldDB" id="A0A5B9WBW3"/>
<gene>
    <name evidence="9" type="primary">czcA_11</name>
    <name evidence="9" type="ORF">OJF2_60920</name>
</gene>
<evidence type="ECO:0000256" key="8">
    <source>
        <dbReference type="SAM" id="Phobius"/>
    </source>
</evidence>
<evidence type="ECO:0000256" key="6">
    <source>
        <dbReference type="ARBA" id="ARBA00022989"/>
    </source>
</evidence>
<organism evidence="9 10">
    <name type="scientific">Aquisphaera giovannonii</name>
    <dbReference type="NCBI Taxonomy" id="406548"/>
    <lineage>
        <taxon>Bacteria</taxon>
        <taxon>Pseudomonadati</taxon>
        <taxon>Planctomycetota</taxon>
        <taxon>Planctomycetia</taxon>
        <taxon>Isosphaerales</taxon>
        <taxon>Isosphaeraceae</taxon>
        <taxon>Aquisphaera</taxon>
    </lineage>
</organism>
<feature type="transmembrane region" description="Helical" evidence="8">
    <location>
        <begin position="555"/>
        <end position="575"/>
    </location>
</feature>
<feature type="transmembrane region" description="Helical" evidence="8">
    <location>
        <begin position="1032"/>
        <end position="1055"/>
    </location>
</feature>
<evidence type="ECO:0000313" key="9">
    <source>
        <dbReference type="EMBL" id="QEH37501.1"/>
    </source>
</evidence>
<dbReference type="Gene3D" id="3.30.70.1440">
    <property type="entry name" value="Multidrug efflux transporter AcrB pore domain"/>
    <property type="match status" value="1"/>
</dbReference>
<dbReference type="Gene3D" id="3.30.70.1320">
    <property type="entry name" value="Multidrug efflux transporter AcrB pore domain like"/>
    <property type="match status" value="1"/>
</dbReference>
<dbReference type="SUPFAM" id="SSF82866">
    <property type="entry name" value="Multidrug efflux transporter AcrB transmembrane domain"/>
    <property type="match status" value="2"/>
</dbReference>
<feature type="transmembrane region" description="Helical" evidence="8">
    <location>
        <begin position="500"/>
        <end position="524"/>
    </location>
</feature>
<dbReference type="SUPFAM" id="SSF82714">
    <property type="entry name" value="Multidrug efflux transporter AcrB TolC docking domain, DN and DC subdomains"/>
    <property type="match status" value="2"/>
</dbReference>
<name>A0A5B9WBW3_9BACT</name>
<dbReference type="RefSeq" id="WP_148597051.1">
    <property type="nucleotide sequence ID" value="NZ_CP042997.1"/>
</dbReference>
<keyword evidence="3" id="KW-0813">Transport</keyword>
<feature type="transmembrane region" description="Helical" evidence="8">
    <location>
        <begin position="468"/>
        <end position="488"/>
    </location>
</feature>
<dbReference type="NCBIfam" id="TIGR00914">
    <property type="entry name" value="2A0601"/>
    <property type="match status" value="1"/>
</dbReference>
<dbReference type="OrthoDB" id="219750at2"/>
<dbReference type="InterPro" id="IPR027463">
    <property type="entry name" value="AcrB_DN_DC_subdom"/>
</dbReference>
<protein>
    <submittedName>
        <fullName evidence="9">Cobalt-zinc-cadmium resistance protein CzcA</fullName>
    </submittedName>
</protein>
<dbReference type="Pfam" id="PF00873">
    <property type="entry name" value="ACR_tran"/>
    <property type="match status" value="1"/>
</dbReference>
<accession>A0A5B9WBW3</accession>
<comment type="subcellular location">
    <subcellularLocation>
        <location evidence="1">Cell membrane</location>
        <topology evidence="1">Multi-pass membrane protein</topology>
    </subcellularLocation>
</comment>
<dbReference type="Proteomes" id="UP000324233">
    <property type="component" value="Chromosome"/>
</dbReference>
<dbReference type="GO" id="GO:0008324">
    <property type="term" value="F:monoatomic cation transmembrane transporter activity"/>
    <property type="evidence" value="ECO:0007669"/>
    <property type="project" value="InterPro"/>
</dbReference>
<feature type="transmembrane region" description="Helical" evidence="8">
    <location>
        <begin position="958"/>
        <end position="980"/>
    </location>
</feature>
<keyword evidence="6 8" id="KW-1133">Transmembrane helix</keyword>
<feature type="transmembrane region" description="Helical" evidence="8">
    <location>
        <begin position="365"/>
        <end position="384"/>
    </location>
</feature>
<evidence type="ECO:0000256" key="7">
    <source>
        <dbReference type="ARBA" id="ARBA00023136"/>
    </source>
</evidence>
<evidence type="ECO:0000256" key="3">
    <source>
        <dbReference type="ARBA" id="ARBA00022448"/>
    </source>
</evidence>
<dbReference type="PANTHER" id="PTHR32063">
    <property type="match status" value="1"/>
</dbReference>
<feature type="transmembrane region" description="Helical" evidence="8">
    <location>
        <begin position="903"/>
        <end position="922"/>
    </location>
</feature>
<dbReference type="Gene3D" id="3.30.70.1430">
    <property type="entry name" value="Multidrug efflux transporter AcrB pore domain"/>
    <property type="match status" value="2"/>
</dbReference>
<comment type="similarity">
    <text evidence="2">Belongs to the resistance-nodulation-cell division (RND) (TC 2.A.6) family.</text>
</comment>
<dbReference type="EMBL" id="CP042997">
    <property type="protein sequence ID" value="QEH37501.1"/>
    <property type="molecule type" value="Genomic_DNA"/>
</dbReference>
<proteinExistence type="inferred from homology"/>
<evidence type="ECO:0000256" key="1">
    <source>
        <dbReference type="ARBA" id="ARBA00004651"/>
    </source>
</evidence>
<keyword evidence="7 8" id="KW-0472">Membrane</keyword>
<feature type="transmembrane region" description="Helical" evidence="8">
    <location>
        <begin position="391"/>
        <end position="411"/>
    </location>
</feature>